<keyword evidence="3" id="KW-1185">Reference proteome</keyword>
<dbReference type="Proteomes" id="UP001293593">
    <property type="component" value="Unassembled WGS sequence"/>
</dbReference>
<dbReference type="Pfam" id="PF13516">
    <property type="entry name" value="LRR_6"/>
    <property type="match status" value="1"/>
</dbReference>
<dbReference type="InterPro" id="IPR051341">
    <property type="entry name" value="Zyg-11_UBL_adapter"/>
</dbReference>
<dbReference type="Gene3D" id="3.80.10.10">
    <property type="entry name" value="Ribonuclease Inhibitor"/>
    <property type="match status" value="3"/>
</dbReference>
<dbReference type="EMBL" id="JAWXYG010000009">
    <property type="protein sequence ID" value="KAK4262883.1"/>
    <property type="molecule type" value="Genomic_DNA"/>
</dbReference>
<dbReference type="AlphaFoldDB" id="A0AAE1MI84"/>
<dbReference type="InterPro" id="IPR032675">
    <property type="entry name" value="LRR_dom_sf"/>
</dbReference>
<evidence type="ECO:0000313" key="2">
    <source>
        <dbReference type="EMBL" id="KAK4262883.1"/>
    </source>
</evidence>
<feature type="region of interest" description="Disordered" evidence="1">
    <location>
        <begin position="523"/>
        <end position="551"/>
    </location>
</feature>
<accession>A0AAE1MI84</accession>
<feature type="compositionally biased region" description="Basic and acidic residues" evidence="1">
    <location>
        <begin position="523"/>
        <end position="532"/>
    </location>
</feature>
<organism evidence="2 3">
    <name type="scientific">Acacia crassicarpa</name>
    <name type="common">northern wattle</name>
    <dbReference type="NCBI Taxonomy" id="499986"/>
    <lineage>
        <taxon>Eukaryota</taxon>
        <taxon>Viridiplantae</taxon>
        <taxon>Streptophyta</taxon>
        <taxon>Embryophyta</taxon>
        <taxon>Tracheophyta</taxon>
        <taxon>Spermatophyta</taxon>
        <taxon>Magnoliopsida</taxon>
        <taxon>eudicotyledons</taxon>
        <taxon>Gunneridae</taxon>
        <taxon>Pentapetalae</taxon>
        <taxon>rosids</taxon>
        <taxon>fabids</taxon>
        <taxon>Fabales</taxon>
        <taxon>Fabaceae</taxon>
        <taxon>Caesalpinioideae</taxon>
        <taxon>mimosoid clade</taxon>
        <taxon>Acacieae</taxon>
        <taxon>Acacia</taxon>
    </lineage>
</organism>
<evidence type="ECO:0000256" key="1">
    <source>
        <dbReference type="SAM" id="MobiDB-lite"/>
    </source>
</evidence>
<feature type="compositionally biased region" description="Polar residues" evidence="1">
    <location>
        <begin position="534"/>
        <end position="548"/>
    </location>
</feature>
<sequence>MSYLGESREMSNHMDLVTLCVETACESRQSVDKWRRQRRSLERLPSPLADALLRRLLSRRLLYPSLLEVFKYCAEEINVRGENSVDAEWMAYLGAFRHLRYLNVGGCHRITSSALWAITGMTSLQELNLSRCSKINDAAIKHILSLTNLEKLHVAETGVTAEGVKLLASLRALSVLDLGGLPVNDVALNSLQVLKKLQSLDLWGSQISNEGSAILNMFPKLSHLNLAMTSVTRLPNLLTLECLNMSNCTIESVLKDGKAPLAKLVLSGTAFLNEADALLHLNTSFLSLLDVSNSCLHNFFFLSKMKVIEHLNLSSCMIGDDSIEIVALIGVNLKSLNLNGTRVSSAGVGILAGHVSSLEILSLSETPIDDAAISYIGTMPSLKAVDLSHTVIKGFMHQEETQLDAPLSLTALQDLKQLERLNLEHTLISDGALCPLSSFQQLRHISLKSTSLADISLDFLSTIPKLTSLSICDAILTNYGLETFKPPATLKSIDLSGCWLLTRDAILSFCRIHPQIEVRHELSTEVPDDRNRPNRPTSSRLTSRSVQGTKKKEITAVSPSFIDQRVKYTRDELLALQSMSLVPASDDERDPGSV</sequence>
<proteinExistence type="predicted"/>
<dbReference type="SMART" id="SM00367">
    <property type="entry name" value="LRR_CC"/>
    <property type="match status" value="6"/>
</dbReference>
<dbReference type="SUPFAM" id="SSF52047">
    <property type="entry name" value="RNI-like"/>
    <property type="match status" value="1"/>
</dbReference>
<protein>
    <submittedName>
        <fullName evidence="2">Uncharacterized protein</fullName>
    </submittedName>
</protein>
<dbReference type="PANTHER" id="PTHR12904:SF23">
    <property type="entry name" value="PROTEIN ZER-1 HOMOLOG"/>
    <property type="match status" value="1"/>
</dbReference>
<comment type="caution">
    <text evidence="2">The sequence shown here is derived from an EMBL/GenBank/DDBJ whole genome shotgun (WGS) entry which is preliminary data.</text>
</comment>
<gene>
    <name evidence="2" type="ORF">QN277_028381</name>
</gene>
<dbReference type="InterPro" id="IPR001611">
    <property type="entry name" value="Leu-rich_rpt"/>
</dbReference>
<dbReference type="InterPro" id="IPR006553">
    <property type="entry name" value="Leu-rich_rpt_Cys-con_subtyp"/>
</dbReference>
<name>A0AAE1MI84_9FABA</name>
<dbReference type="PANTHER" id="PTHR12904">
    <property type="match status" value="1"/>
</dbReference>
<reference evidence="2" key="1">
    <citation type="submission" date="2023-10" db="EMBL/GenBank/DDBJ databases">
        <title>Chromosome-level genome of the transformable northern wattle, Acacia crassicarpa.</title>
        <authorList>
            <person name="Massaro I."/>
            <person name="Sinha N.R."/>
            <person name="Poethig S."/>
            <person name="Leichty A.R."/>
        </authorList>
    </citation>
    <scope>NUCLEOTIDE SEQUENCE</scope>
    <source>
        <strain evidence="2">Acra3RX</strain>
        <tissue evidence="2">Leaf</tissue>
    </source>
</reference>
<evidence type="ECO:0000313" key="3">
    <source>
        <dbReference type="Proteomes" id="UP001293593"/>
    </source>
</evidence>